<dbReference type="PANTHER" id="PTHR33411:SF34">
    <property type="entry name" value="PROTEIN, PUTATIVE-RELATED"/>
    <property type="match status" value="1"/>
</dbReference>
<evidence type="ECO:0000256" key="1">
    <source>
        <dbReference type="SAM" id="MobiDB-lite"/>
    </source>
</evidence>
<feature type="region of interest" description="Disordered" evidence="1">
    <location>
        <begin position="1"/>
        <end position="84"/>
    </location>
</feature>
<dbReference type="Proteomes" id="UP000266723">
    <property type="component" value="Unassembled WGS sequence"/>
</dbReference>
<evidence type="ECO:0008006" key="4">
    <source>
        <dbReference type="Google" id="ProtNLM"/>
    </source>
</evidence>
<feature type="compositionally biased region" description="Low complexity" evidence="1">
    <location>
        <begin position="797"/>
        <end position="808"/>
    </location>
</feature>
<feature type="region of interest" description="Disordered" evidence="1">
    <location>
        <begin position="749"/>
        <end position="809"/>
    </location>
</feature>
<sequence length="1131" mass="125954">MQRPLGQIIQDILTVSKDRRRPRPRPPGLNREDVRNVRPQLRAASMPPGRTPASSQPTRPSGVVGSSTSTAALPPPPPPPTYATRTEEALLRAPTRINQPHLHPDKINGALWIGVDPEVHEFIRATWQGNFWGPWQSWLKVPVEKRTSWWHSFIQQYYWEDQFHEEIYFKWKLQTQVTICGRISQKNKQPSYISATDWETILANWSTAEAKPKSQSAAESRCAAPPGLKMHVHGAGPHTFANIAYNMVVEEASRIDPICVRVDTGKGTTFGVLEISTWFVYLFTAAPTRINQPHLHPDKLNGVLWIGVDPEVHEFIKATWQGNFWGPWQSWLKQQYYWEDGFHEEIFFKWKLQTQVIICGRISQKRQKNKQPSYVSATVWETILANWSTAEAKAKSQSVNLVVVEEGLERPVSYPDLVRKTHCRKDGTFLDERAEALVLEVEQARGQTRMGTIYGLGNLQYKNKRPSESVPAALQTQSTLNMILQLLQPQASAAQASQSRITLPLILQLHLKVKLNLKVTVKLQLHLTISLKLQQQYYWEDQFHEEIYFKWKLQTQVTICGRISQKRQKNKQPSYVSATDWETILANWSTAEAKAKSQSAAESRCAAPPGLKMHVHGAGPRTFANIAYNMVVEEGLEGPVSYPDLVRKTHCRKDGTFLDERAEALVLEVEQAVEEMLLDGSPLGDSQTESTAATRTSKRLLLNEEYIKRGQTRRGTIYGLGNLQYKNKRPSKSVPAALNREINMETRVSGQETLTQESASAAQASQSQHHSPSHSSAPPQDQAQPEGHGQAPTPTHDQPQAPGDAQPQHLITTNNSALDRWCNELGFEHRGDCGGSRVVNGFTEVESKSESVVADSAVAESSAEAKAKSQSAAESRCAAPPGLKMHVHGAGPRTFAIIAYNMVVEEGLEGPVSYPDLVRKTHCRKDGTFLGERAEALVLEVEQAVEEMLQDGSPLGDSQTESTAATRTSKCLLLNEEYIKRGQTRMGTIYGLGNLQYKNKRPSESVPAALNREINMETRISGLETLTQKIKSDVHALKTGFNEGTARTQSTLNMILQLLQPQASAAQAIQSQHHSPSHSAAQPQGQAQPEGHGQAPTPPHDQPQAPGDAQPQHLITINNSALDRWCNELGL</sequence>
<feature type="compositionally biased region" description="Low complexity" evidence="1">
    <location>
        <begin position="1065"/>
        <end position="1095"/>
    </location>
</feature>
<feature type="region of interest" description="Disordered" evidence="1">
    <location>
        <begin position="1065"/>
        <end position="1111"/>
    </location>
</feature>
<evidence type="ECO:0000313" key="3">
    <source>
        <dbReference type="Proteomes" id="UP000266723"/>
    </source>
</evidence>
<keyword evidence="3" id="KW-1185">Reference proteome</keyword>
<dbReference type="PANTHER" id="PTHR33411">
    <property type="entry name" value="OS08G0392500 PROTEIN"/>
    <property type="match status" value="1"/>
</dbReference>
<accession>A0ABQ7EF94</accession>
<dbReference type="InterPro" id="IPR004252">
    <property type="entry name" value="Probable_transposase_24"/>
</dbReference>
<gene>
    <name evidence="2" type="ORF">DY000_02020881</name>
</gene>
<dbReference type="Pfam" id="PF03004">
    <property type="entry name" value="Transposase_24"/>
    <property type="match status" value="2"/>
</dbReference>
<feature type="compositionally biased region" description="Low complexity" evidence="1">
    <location>
        <begin position="1102"/>
        <end position="1111"/>
    </location>
</feature>
<reference evidence="2 3" key="1">
    <citation type="journal article" date="2020" name="BMC Genomics">
        <title>Intraspecific diversification of the crop wild relative Brassica cretica Lam. using demographic model selection.</title>
        <authorList>
            <person name="Kioukis A."/>
            <person name="Michalopoulou V.A."/>
            <person name="Briers L."/>
            <person name="Pirintsos S."/>
            <person name="Studholme D.J."/>
            <person name="Pavlidis P."/>
            <person name="Sarris P.F."/>
        </authorList>
    </citation>
    <scope>NUCLEOTIDE SEQUENCE [LARGE SCALE GENOMIC DNA]</scope>
    <source>
        <strain evidence="3">cv. PFS-1207/04</strain>
    </source>
</reference>
<organism evidence="2 3">
    <name type="scientific">Brassica cretica</name>
    <name type="common">Mustard</name>
    <dbReference type="NCBI Taxonomy" id="69181"/>
    <lineage>
        <taxon>Eukaryota</taxon>
        <taxon>Viridiplantae</taxon>
        <taxon>Streptophyta</taxon>
        <taxon>Embryophyta</taxon>
        <taxon>Tracheophyta</taxon>
        <taxon>Spermatophyta</taxon>
        <taxon>Magnoliopsida</taxon>
        <taxon>eudicotyledons</taxon>
        <taxon>Gunneridae</taxon>
        <taxon>Pentapetalae</taxon>
        <taxon>rosids</taxon>
        <taxon>malvids</taxon>
        <taxon>Brassicales</taxon>
        <taxon>Brassicaceae</taxon>
        <taxon>Brassiceae</taxon>
        <taxon>Brassica</taxon>
    </lineage>
</organism>
<protein>
    <recommendedName>
        <fullName evidence="4">Agenet domain-containing protein</fullName>
    </recommendedName>
</protein>
<name>A0ABQ7EF94_BRACR</name>
<dbReference type="EMBL" id="QGKV02000299">
    <property type="protein sequence ID" value="KAF3595649.1"/>
    <property type="molecule type" value="Genomic_DNA"/>
</dbReference>
<feature type="compositionally biased region" description="Polar residues" evidence="1">
    <location>
        <begin position="52"/>
        <end position="71"/>
    </location>
</feature>
<evidence type="ECO:0000313" key="2">
    <source>
        <dbReference type="EMBL" id="KAF3595649.1"/>
    </source>
</evidence>
<comment type="caution">
    <text evidence="2">The sequence shown here is derived from an EMBL/GenBank/DDBJ whole genome shotgun (WGS) entry which is preliminary data.</text>
</comment>
<proteinExistence type="predicted"/>
<feature type="compositionally biased region" description="Low complexity" evidence="1">
    <location>
        <begin position="758"/>
        <end position="785"/>
    </location>
</feature>